<reference evidence="2 3" key="1">
    <citation type="submission" date="2014-06" db="EMBL/GenBank/DDBJ databases">
        <title>Draft genome sequence of Paenibacillus sp. MSt1.</title>
        <authorList>
            <person name="Aw Y.K."/>
            <person name="Ong K.S."/>
            <person name="Gan H.M."/>
            <person name="Lee S.M."/>
        </authorList>
    </citation>
    <scope>NUCLEOTIDE SEQUENCE [LARGE SCALE GENOMIC DNA]</scope>
    <source>
        <strain evidence="2 3">MSt1</strain>
    </source>
</reference>
<accession>A0A081P736</accession>
<dbReference type="SUPFAM" id="SSF81593">
    <property type="entry name" value="Nucleotidyltransferase substrate binding subunit/domain"/>
    <property type="match status" value="1"/>
</dbReference>
<proteinExistence type="predicted"/>
<dbReference type="SUPFAM" id="SSF81301">
    <property type="entry name" value="Nucleotidyltransferase"/>
    <property type="match status" value="1"/>
</dbReference>
<dbReference type="OrthoDB" id="24442at2"/>
<dbReference type="Gene3D" id="1.20.120.330">
    <property type="entry name" value="Nucleotidyltransferases domain 2"/>
    <property type="match status" value="1"/>
</dbReference>
<feature type="domain" description="Kanamycin nucleotidyltransferase C-terminal" evidence="1">
    <location>
        <begin position="116"/>
        <end position="245"/>
    </location>
</feature>
<dbReference type="GO" id="GO:0016779">
    <property type="term" value="F:nucleotidyltransferase activity"/>
    <property type="evidence" value="ECO:0007669"/>
    <property type="project" value="InterPro"/>
</dbReference>
<sequence length="254" mass="28389">MNGPQAVTKEERRAIAREIADRLKQVYGDNLKAIGLYGSMARGTDGPFSDTEMLCVLRSGDEPVDFSHEWAAGAWKAEVNVYSEEELLQYARTVEDTWPLSHGAFLTALPLYDPDGFFDDLKAAVQSPDVADFRENIRSILVGEMFEFAGKWRNANAQGPRTYLPYLAMETVHYAAMLIGLHHRRTYSTGAKVIPEAMTLPDRPDGFDALAQLVLSGELSDPDGVFLACEAFWTGLQAWAEEHDYAFITERIPF</sequence>
<dbReference type="RefSeq" id="WP_036679158.1">
    <property type="nucleotide sequence ID" value="NZ_JNVM01000006.1"/>
</dbReference>
<organism evidence="2 3">
    <name type="scientific">Paenibacillus tyrfis</name>
    <dbReference type="NCBI Taxonomy" id="1501230"/>
    <lineage>
        <taxon>Bacteria</taxon>
        <taxon>Bacillati</taxon>
        <taxon>Bacillota</taxon>
        <taxon>Bacilli</taxon>
        <taxon>Bacillales</taxon>
        <taxon>Paenibacillaceae</taxon>
        <taxon>Paenibacillus</taxon>
    </lineage>
</organism>
<name>A0A081P736_9BACL</name>
<dbReference type="eggNOG" id="COG1708">
    <property type="taxonomic scope" value="Bacteria"/>
</dbReference>
<gene>
    <name evidence="2" type="ORF">ET33_32175</name>
</gene>
<keyword evidence="3" id="KW-1185">Reference proteome</keyword>
<evidence type="ECO:0000313" key="3">
    <source>
        <dbReference type="Proteomes" id="UP000028123"/>
    </source>
</evidence>
<dbReference type="Pfam" id="PF07827">
    <property type="entry name" value="KNTase_C"/>
    <property type="match status" value="1"/>
</dbReference>
<dbReference type="InterPro" id="IPR012481">
    <property type="entry name" value="KNTase_C"/>
</dbReference>
<dbReference type="Gene3D" id="3.30.460.10">
    <property type="entry name" value="Beta Polymerase, domain 2"/>
    <property type="match status" value="1"/>
</dbReference>
<dbReference type="CDD" id="cd05403">
    <property type="entry name" value="NT_KNTase_like"/>
    <property type="match status" value="1"/>
</dbReference>
<keyword evidence="2" id="KW-0808">Transferase</keyword>
<dbReference type="AlphaFoldDB" id="A0A081P736"/>
<dbReference type="InterPro" id="IPR043519">
    <property type="entry name" value="NT_sf"/>
</dbReference>
<evidence type="ECO:0000259" key="1">
    <source>
        <dbReference type="Pfam" id="PF07827"/>
    </source>
</evidence>
<dbReference type="EMBL" id="JNVM01000006">
    <property type="protein sequence ID" value="KEQ26509.1"/>
    <property type="molecule type" value="Genomic_DNA"/>
</dbReference>
<protein>
    <submittedName>
        <fullName evidence="2">Kanamycin nucleotidyltransferase</fullName>
    </submittedName>
</protein>
<dbReference type="GO" id="GO:0046677">
    <property type="term" value="P:response to antibiotic"/>
    <property type="evidence" value="ECO:0007669"/>
    <property type="project" value="InterPro"/>
</dbReference>
<dbReference type="Proteomes" id="UP000028123">
    <property type="component" value="Unassembled WGS sequence"/>
</dbReference>
<comment type="caution">
    <text evidence="2">The sequence shown here is derived from an EMBL/GenBank/DDBJ whole genome shotgun (WGS) entry which is preliminary data.</text>
</comment>
<dbReference type="NCBIfam" id="NF033061">
    <property type="entry name" value="ANT_4p_I"/>
    <property type="match status" value="1"/>
</dbReference>
<evidence type="ECO:0000313" key="2">
    <source>
        <dbReference type="EMBL" id="KEQ26509.1"/>
    </source>
</evidence>